<dbReference type="EMBL" id="DYDO01000003">
    <property type="protein sequence ID" value="DBA29441.1"/>
    <property type="molecule type" value="Genomic_DNA"/>
</dbReference>
<dbReference type="InterPro" id="IPR036179">
    <property type="entry name" value="Ig-like_dom_sf"/>
</dbReference>
<reference evidence="6" key="1">
    <citation type="thesis" date="2020" institute="ProQuest LLC" country="789 East Eisenhower Parkway, Ann Arbor, MI, USA">
        <title>Comparative Genomics and Chromosome Evolution.</title>
        <authorList>
            <person name="Mudd A.B."/>
        </authorList>
    </citation>
    <scope>NUCLEOTIDE SEQUENCE</scope>
    <source>
        <strain evidence="6">1538</strain>
        <tissue evidence="6">Blood</tissue>
    </source>
</reference>
<dbReference type="PROSITE" id="PS50835">
    <property type="entry name" value="IG_LIKE"/>
    <property type="match status" value="1"/>
</dbReference>
<dbReference type="GO" id="GO:0002250">
    <property type="term" value="P:adaptive immune response"/>
    <property type="evidence" value="ECO:0007669"/>
    <property type="project" value="UniProtKB-KW"/>
</dbReference>
<keyword evidence="4" id="KW-0732">Signal</keyword>
<feature type="chain" id="PRO_5043763634" description="Ig-like domain-containing protein" evidence="4">
    <location>
        <begin position="21"/>
        <end position="118"/>
    </location>
</feature>
<evidence type="ECO:0000256" key="2">
    <source>
        <dbReference type="ARBA" id="ARBA00023130"/>
    </source>
</evidence>
<feature type="domain" description="Ig-like" evidence="5">
    <location>
        <begin position="9"/>
        <end position="118"/>
    </location>
</feature>
<dbReference type="InterPro" id="IPR007110">
    <property type="entry name" value="Ig-like_dom"/>
</dbReference>
<accession>A0AAV3AJQ1</accession>
<keyword evidence="2" id="KW-1064">Adaptive immunity</keyword>
<evidence type="ECO:0000256" key="1">
    <source>
        <dbReference type="ARBA" id="ARBA00022859"/>
    </source>
</evidence>
<proteinExistence type="predicted"/>
<dbReference type="Pfam" id="PF07686">
    <property type="entry name" value="V-set"/>
    <property type="match status" value="1"/>
</dbReference>
<dbReference type="InterPro" id="IPR013106">
    <property type="entry name" value="Ig_V-set"/>
</dbReference>
<dbReference type="InterPro" id="IPR003599">
    <property type="entry name" value="Ig_sub"/>
</dbReference>
<evidence type="ECO:0000256" key="3">
    <source>
        <dbReference type="ARBA" id="ARBA00043265"/>
    </source>
</evidence>
<dbReference type="SMART" id="SM00406">
    <property type="entry name" value="IGv"/>
    <property type="match status" value="1"/>
</dbReference>
<evidence type="ECO:0000313" key="6">
    <source>
        <dbReference type="EMBL" id="DBA29441.1"/>
    </source>
</evidence>
<sequence length="118" mass="12778">MGSQGILLPLIMLYIQGSWAQITLTQSPGSITANLGDTVTMSCKASTGVGSYLHWYHQKPGQRPTLIIWYASNLQSGAPNRYSGSGSGTDFRLTISNMKAEDEGTFYCQQGSQLPLTQ</sequence>
<comment type="caution">
    <text evidence="6">The sequence shown here is derived from an EMBL/GenBank/DDBJ whole genome shotgun (WGS) entry which is preliminary data.</text>
</comment>
<dbReference type="GO" id="GO:0016020">
    <property type="term" value="C:membrane"/>
    <property type="evidence" value="ECO:0007669"/>
    <property type="project" value="UniProtKB-ARBA"/>
</dbReference>
<evidence type="ECO:0000313" key="7">
    <source>
        <dbReference type="Proteomes" id="UP001181693"/>
    </source>
</evidence>
<protein>
    <recommendedName>
        <fullName evidence="5">Ig-like domain-containing protein</fullName>
    </recommendedName>
</protein>
<dbReference type="SMART" id="SM00409">
    <property type="entry name" value="IG"/>
    <property type="match status" value="1"/>
</dbReference>
<gene>
    <name evidence="6" type="ORF">GDO54_009666</name>
</gene>
<dbReference type="GO" id="GO:0005576">
    <property type="term" value="C:extracellular region"/>
    <property type="evidence" value="ECO:0007669"/>
    <property type="project" value="UniProtKB-ARBA"/>
</dbReference>
<name>A0AAV3AJQ1_PYXAD</name>
<evidence type="ECO:0000256" key="4">
    <source>
        <dbReference type="SAM" id="SignalP"/>
    </source>
</evidence>
<keyword evidence="7" id="KW-1185">Reference proteome</keyword>
<keyword evidence="3" id="KW-1280">Immunoglobulin</keyword>
<evidence type="ECO:0000259" key="5">
    <source>
        <dbReference type="PROSITE" id="PS50835"/>
    </source>
</evidence>
<dbReference type="Gene3D" id="2.60.40.10">
    <property type="entry name" value="Immunoglobulins"/>
    <property type="match status" value="1"/>
</dbReference>
<keyword evidence="1" id="KW-0391">Immunity</keyword>
<dbReference type="AlphaFoldDB" id="A0AAV3AJQ1"/>
<dbReference type="FunFam" id="2.60.40.10:FF:000212">
    <property type="entry name" value="Immunoglobulin kappa chain variable 12-38"/>
    <property type="match status" value="1"/>
</dbReference>
<organism evidence="6 7">
    <name type="scientific">Pyxicephalus adspersus</name>
    <name type="common">African bullfrog</name>
    <dbReference type="NCBI Taxonomy" id="30357"/>
    <lineage>
        <taxon>Eukaryota</taxon>
        <taxon>Metazoa</taxon>
        <taxon>Chordata</taxon>
        <taxon>Craniata</taxon>
        <taxon>Vertebrata</taxon>
        <taxon>Euteleostomi</taxon>
        <taxon>Amphibia</taxon>
        <taxon>Batrachia</taxon>
        <taxon>Anura</taxon>
        <taxon>Neobatrachia</taxon>
        <taxon>Ranoidea</taxon>
        <taxon>Pyxicephalidae</taxon>
        <taxon>Pyxicephalinae</taxon>
        <taxon>Pyxicephalus</taxon>
    </lineage>
</organism>
<dbReference type="InterPro" id="IPR013783">
    <property type="entry name" value="Ig-like_fold"/>
</dbReference>
<feature type="signal peptide" evidence="4">
    <location>
        <begin position="1"/>
        <end position="20"/>
    </location>
</feature>
<dbReference type="PANTHER" id="PTHR23267">
    <property type="entry name" value="IMMUNOGLOBULIN LIGHT CHAIN"/>
    <property type="match status" value="1"/>
</dbReference>
<dbReference type="GO" id="GO:0019814">
    <property type="term" value="C:immunoglobulin complex"/>
    <property type="evidence" value="ECO:0007669"/>
    <property type="project" value="UniProtKB-KW"/>
</dbReference>
<dbReference type="Proteomes" id="UP001181693">
    <property type="component" value="Unassembled WGS sequence"/>
</dbReference>
<dbReference type="InterPro" id="IPR050150">
    <property type="entry name" value="IgV_Light_Chain"/>
</dbReference>
<dbReference type="SUPFAM" id="SSF48726">
    <property type="entry name" value="Immunoglobulin"/>
    <property type="match status" value="1"/>
</dbReference>